<proteinExistence type="predicted"/>
<dbReference type="Gene3D" id="3.30.390.50">
    <property type="entry name" value="CO dehydrogenase flavoprotein, C-terminal domain"/>
    <property type="match status" value="1"/>
</dbReference>
<dbReference type="InterPro" id="IPR016166">
    <property type="entry name" value="FAD-bd_PCMH"/>
</dbReference>
<dbReference type="InterPro" id="IPR016167">
    <property type="entry name" value="FAD-bd_PCMH_sub1"/>
</dbReference>
<dbReference type="PANTHER" id="PTHR42659">
    <property type="entry name" value="XANTHINE DEHYDROGENASE SUBUNIT C-RELATED"/>
    <property type="match status" value="1"/>
</dbReference>
<dbReference type="Gene3D" id="3.30.465.10">
    <property type="match status" value="1"/>
</dbReference>
<keyword evidence="1" id="KW-0285">Flavoprotein</keyword>
<evidence type="ECO:0000256" key="2">
    <source>
        <dbReference type="ARBA" id="ARBA00022827"/>
    </source>
</evidence>
<dbReference type="EC" id="1.2.7.4" evidence="5"/>
<dbReference type="GO" id="GO:0071949">
    <property type="term" value="F:FAD binding"/>
    <property type="evidence" value="ECO:0007669"/>
    <property type="project" value="InterPro"/>
</dbReference>
<dbReference type="Gene3D" id="3.30.43.10">
    <property type="entry name" value="Uridine Diphospho-n-acetylenolpyruvylglucosamine Reductase, domain 2"/>
    <property type="match status" value="1"/>
</dbReference>
<sequence length="295" mass="31855">MREFDYLEPTSVEEASRMLADAGDEARVIAGGTALMLGMRQRMLAPTRLVSVARIERLHGIAFDAARGLRIGALARHVDVARSPLVRAHAPMLASMAARVANPQVRNQGTLGGNLCYADPSTDPPGCLMALDAQVVLGSARGERVLSIEAFLVDYYVTALEPDEIVLEILVPPLAAGTEGVYTRFLRTAAEHRPLASVAFVARREGTLCRQARLAVGASTPIPTRLRRAEAFLEGRHVTPEIAAEVADLVAQDIEPVSDLRGSADYRREMVRTVARRTVAELFGLDILTNQGALP</sequence>
<evidence type="ECO:0000256" key="1">
    <source>
        <dbReference type="ARBA" id="ARBA00022630"/>
    </source>
</evidence>
<feature type="domain" description="FAD-binding PCMH-type" evidence="4">
    <location>
        <begin position="1"/>
        <end position="176"/>
    </location>
</feature>
<dbReference type="GO" id="GO:0043885">
    <property type="term" value="F:anaerobic carbon-monoxide dehydrogenase activity"/>
    <property type="evidence" value="ECO:0007669"/>
    <property type="project" value="UniProtKB-EC"/>
</dbReference>
<dbReference type="SUPFAM" id="SSF55447">
    <property type="entry name" value="CO dehydrogenase flavoprotein C-terminal domain-like"/>
    <property type="match status" value="1"/>
</dbReference>
<dbReference type="SUPFAM" id="SSF56176">
    <property type="entry name" value="FAD-binding/transporter-associated domain-like"/>
    <property type="match status" value="1"/>
</dbReference>
<reference evidence="5" key="1">
    <citation type="submission" date="2023-07" db="EMBL/GenBank/DDBJ databases">
        <title>Sorghum-associated microbial communities from plants grown in Nebraska, USA.</title>
        <authorList>
            <person name="Schachtman D."/>
        </authorList>
    </citation>
    <scope>NUCLEOTIDE SEQUENCE</scope>
    <source>
        <strain evidence="5">DS2795</strain>
    </source>
</reference>
<dbReference type="RefSeq" id="WP_307636404.1">
    <property type="nucleotide sequence ID" value="NZ_JAUSRR010000003.1"/>
</dbReference>
<gene>
    <name evidence="5" type="ORF">J2W25_001844</name>
</gene>
<organism evidence="5 6">
    <name type="scientific">Variovorax boronicumulans</name>
    <dbReference type="NCBI Taxonomy" id="436515"/>
    <lineage>
        <taxon>Bacteria</taxon>
        <taxon>Pseudomonadati</taxon>
        <taxon>Pseudomonadota</taxon>
        <taxon>Betaproteobacteria</taxon>
        <taxon>Burkholderiales</taxon>
        <taxon>Comamonadaceae</taxon>
        <taxon>Variovorax</taxon>
    </lineage>
</organism>
<dbReference type="InterPro" id="IPR016169">
    <property type="entry name" value="FAD-bd_PCMH_sub2"/>
</dbReference>
<dbReference type="InterPro" id="IPR036683">
    <property type="entry name" value="CO_DH_flav_C_dom_sf"/>
</dbReference>
<keyword evidence="3 5" id="KW-0560">Oxidoreductase</keyword>
<comment type="caution">
    <text evidence="5">The sequence shown here is derived from an EMBL/GenBank/DDBJ whole genome shotgun (WGS) entry which is preliminary data.</text>
</comment>
<dbReference type="InterPro" id="IPR005107">
    <property type="entry name" value="CO_DH_flav_C"/>
</dbReference>
<accession>A0AAW8DTH8</accession>
<evidence type="ECO:0000313" key="6">
    <source>
        <dbReference type="Proteomes" id="UP001244295"/>
    </source>
</evidence>
<evidence type="ECO:0000256" key="3">
    <source>
        <dbReference type="ARBA" id="ARBA00023002"/>
    </source>
</evidence>
<dbReference type="InterPro" id="IPR036318">
    <property type="entry name" value="FAD-bd_PCMH-like_sf"/>
</dbReference>
<dbReference type="Pfam" id="PF00941">
    <property type="entry name" value="FAD_binding_5"/>
    <property type="match status" value="1"/>
</dbReference>
<dbReference type="PANTHER" id="PTHR42659:SF2">
    <property type="entry name" value="XANTHINE DEHYDROGENASE SUBUNIT C-RELATED"/>
    <property type="match status" value="1"/>
</dbReference>
<dbReference type="AlphaFoldDB" id="A0AAW8DTH8"/>
<evidence type="ECO:0000259" key="4">
    <source>
        <dbReference type="PROSITE" id="PS51387"/>
    </source>
</evidence>
<keyword evidence="2" id="KW-0274">FAD</keyword>
<dbReference type="EMBL" id="JAUSRR010000003">
    <property type="protein sequence ID" value="MDP9922823.1"/>
    <property type="molecule type" value="Genomic_DNA"/>
</dbReference>
<dbReference type="SMART" id="SM01092">
    <property type="entry name" value="CO_deh_flav_C"/>
    <property type="match status" value="1"/>
</dbReference>
<evidence type="ECO:0000313" key="5">
    <source>
        <dbReference type="EMBL" id="MDP9922823.1"/>
    </source>
</evidence>
<dbReference type="Pfam" id="PF03450">
    <property type="entry name" value="CO_deh_flav_C"/>
    <property type="match status" value="1"/>
</dbReference>
<dbReference type="InterPro" id="IPR002346">
    <property type="entry name" value="Mopterin_DH_FAD-bd"/>
</dbReference>
<dbReference type="InterPro" id="IPR051312">
    <property type="entry name" value="Diverse_Substr_Oxidored"/>
</dbReference>
<name>A0AAW8DTH8_9BURK</name>
<dbReference type="Proteomes" id="UP001244295">
    <property type="component" value="Unassembled WGS sequence"/>
</dbReference>
<protein>
    <submittedName>
        <fullName evidence="5">Carbon-monoxide dehydrogenase medium subunit</fullName>
        <ecNumber evidence="5">1.2.7.4</ecNumber>
    </submittedName>
</protein>
<dbReference type="PROSITE" id="PS51387">
    <property type="entry name" value="FAD_PCMH"/>
    <property type="match status" value="1"/>
</dbReference>